<protein>
    <submittedName>
        <fullName evidence="1">Uncharacterized protein</fullName>
    </submittedName>
</protein>
<dbReference type="RefSeq" id="XP_018074835.1">
    <property type="nucleotide sequence ID" value="XM_018207572.1"/>
</dbReference>
<reference evidence="1 2" key="1">
    <citation type="submission" date="2015-10" db="EMBL/GenBank/DDBJ databases">
        <title>Full genome of DAOMC 229536 Phialocephala scopiformis, a fungal endophyte of spruce producing the potent anti-insectan compound rugulosin.</title>
        <authorList>
            <consortium name="DOE Joint Genome Institute"/>
            <person name="Walker A.K."/>
            <person name="Frasz S.L."/>
            <person name="Seifert K.A."/>
            <person name="Miller J.D."/>
            <person name="Mondo S.J."/>
            <person name="Labutti K."/>
            <person name="Lipzen A."/>
            <person name="Dockter R."/>
            <person name="Kennedy M."/>
            <person name="Grigoriev I.V."/>
            <person name="Spatafora J.W."/>
        </authorList>
    </citation>
    <scope>NUCLEOTIDE SEQUENCE [LARGE SCALE GENOMIC DNA]</scope>
    <source>
        <strain evidence="1 2">CBS 120377</strain>
    </source>
</reference>
<evidence type="ECO:0000313" key="1">
    <source>
        <dbReference type="EMBL" id="KUJ20480.1"/>
    </source>
</evidence>
<dbReference type="Proteomes" id="UP000070700">
    <property type="component" value="Unassembled WGS sequence"/>
</dbReference>
<dbReference type="KEGG" id="psco:LY89DRAFT_444467"/>
<dbReference type="AlphaFoldDB" id="A0A194XJS8"/>
<evidence type="ECO:0000313" key="2">
    <source>
        <dbReference type="Proteomes" id="UP000070700"/>
    </source>
</evidence>
<gene>
    <name evidence="1" type="ORF">LY89DRAFT_444467</name>
</gene>
<sequence length="131" mass="14753">MPAGLLRRRSFKRCQPVARWTVEVFRESATIIPCGSVSWLPASTFLFLSSTLSADPWWVILTFIKSVPLLIDGKQTVDELVNHGCSRRLFRENFPKSGRGVDICEHSTPFGSRTGFQLHSQCQVLRQGKSS</sequence>
<dbReference type="EMBL" id="KQ947409">
    <property type="protein sequence ID" value="KUJ20480.1"/>
    <property type="molecule type" value="Genomic_DNA"/>
</dbReference>
<organism evidence="1 2">
    <name type="scientific">Mollisia scopiformis</name>
    <name type="common">Conifer needle endophyte fungus</name>
    <name type="synonym">Phialocephala scopiformis</name>
    <dbReference type="NCBI Taxonomy" id="149040"/>
    <lineage>
        <taxon>Eukaryota</taxon>
        <taxon>Fungi</taxon>
        <taxon>Dikarya</taxon>
        <taxon>Ascomycota</taxon>
        <taxon>Pezizomycotina</taxon>
        <taxon>Leotiomycetes</taxon>
        <taxon>Helotiales</taxon>
        <taxon>Mollisiaceae</taxon>
        <taxon>Mollisia</taxon>
    </lineage>
</organism>
<dbReference type="GeneID" id="28817298"/>
<proteinExistence type="predicted"/>
<name>A0A194XJS8_MOLSC</name>
<keyword evidence="2" id="KW-1185">Reference proteome</keyword>
<accession>A0A194XJS8</accession>
<dbReference type="InParanoid" id="A0A194XJS8"/>